<evidence type="ECO:0000256" key="10">
    <source>
        <dbReference type="ARBA" id="ARBA00047552"/>
    </source>
</evidence>
<feature type="short sequence motif" description="'HIGH' region" evidence="12">
    <location>
        <begin position="42"/>
        <end position="52"/>
    </location>
</feature>
<dbReference type="InterPro" id="IPR009080">
    <property type="entry name" value="tRNAsynth_Ia_anticodon-bd"/>
</dbReference>
<dbReference type="PANTHER" id="PTHR11946:SF93">
    <property type="entry name" value="VALINE--TRNA LIGASE, CHLOROPLASTIC_MITOCHONDRIAL 2"/>
    <property type="match status" value="1"/>
</dbReference>
<keyword evidence="17" id="KW-1185">Reference proteome</keyword>
<dbReference type="GO" id="GO:0002161">
    <property type="term" value="F:aminoacyl-tRNA deacylase activity"/>
    <property type="evidence" value="ECO:0007669"/>
    <property type="project" value="InterPro"/>
</dbReference>
<evidence type="ECO:0000256" key="4">
    <source>
        <dbReference type="ARBA" id="ARBA00022598"/>
    </source>
</evidence>
<evidence type="ECO:0000256" key="3">
    <source>
        <dbReference type="ARBA" id="ARBA00022490"/>
    </source>
</evidence>
<dbReference type="InterPro" id="IPR013155">
    <property type="entry name" value="M/V/L/I-tRNA-synth_anticd-bd"/>
</dbReference>
<dbReference type="FunFam" id="3.40.50.620:FF:000032">
    <property type="entry name" value="Valine--tRNA ligase"/>
    <property type="match status" value="1"/>
</dbReference>
<evidence type="ECO:0000256" key="12">
    <source>
        <dbReference type="HAMAP-Rule" id="MF_02004"/>
    </source>
</evidence>
<dbReference type="Gene3D" id="1.10.287.380">
    <property type="entry name" value="Valyl-tRNA synthetase, C-terminal domain"/>
    <property type="match status" value="1"/>
</dbReference>
<dbReference type="InterPro" id="IPR002303">
    <property type="entry name" value="Valyl-tRNA_ligase"/>
</dbReference>
<feature type="domain" description="Valyl-tRNA synthetase tRNA-binding arm" evidence="15">
    <location>
        <begin position="972"/>
        <end position="1032"/>
    </location>
</feature>
<dbReference type="InterPro" id="IPR002300">
    <property type="entry name" value="aa-tRNA-synth_Ia"/>
</dbReference>
<evidence type="ECO:0000256" key="1">
    <source>
        <dbReference type="ARBA" id="ARBA00004496"/>
    </source>
</evidence>
<name>A0A4S3KFE0_9GAMM</name>
<evidence type="ECO:0000256" key="8">
    <source>
        <dbReference type="ARBA" id="ARBA00023054"/>
    </source>
</evidence>
<dbReference type="Pfam" id="PF00133">
    <property type="entry name" value="tRNA-synt_1"/>
    <property type="match status" value="1"/>
</dbReference>
<dbReference type="HAMAP" id="MF_02004">
    <property type="entry name" value="Val_tRNA_synth_type1"/>
    <property type="match status" value="1"/>
</dbReference>
<comment type="subunit">
    <text evidence="2 12">Monomer.</text>
</comment>
<comment type="caution">
    <text evidence="16">The sequence shown here is derived from an EMBL/GenBank/DDBJ whole genome shotgun (WGS) entry which is preliminary data.</text>
</comment>
<dbReference type="SUPFAM" id="SSF50677">
    <property type="entry name" value="ValRS/IleRS/LeuRS editing domain"/>
    <property type="match status" value="1"/>
</dbReference>
<feature type="domain" description="Aminoacyl-tRNA synthetase class Ia" evidence="13">
    <location>
        <begin position="16"/>
        <end position="704"/>
    </location>
</feature>
<evidence type="ECO:0000313" key="16">
    <source>
        <dbReference type="EMBL" id="THD07315.1"/>
    </source>
</evidence>
<dbReference type="NCBIfam" id="TIGR00422">
    <property type="entry name" value="valS"/>
    <property type="match status" value="1"/>
</dbReference>
<comment type="domain">
    <text evidence="12">ValRS has two distinct active sites: one for aminoacylation and one for editing. The misactivated threonine is translocated from the active site to the editing site.</text>
</comment>
<dbReference type="CDD" id="cd00817">
    <property type="entry name" value="ValRS_core"/>
    <property type="match status" value="1"/>
</dbReference>
<evidence type="ECO:0000256" key="2">
    <source>
        <dbReference type="ARBA" id="ARBA00011245"/>
    </source>
</evidence>
<sequence length="1042" mass="117212">MPLSASFEPGSIESQCYARWQRLDCFKPSGTGDPYCILLPPPNVTGTLHMGHAFQQTIMDALIRHARMSGKRTLWQGGSDHAGIATQKIVENQLAAESKTRHDLGREAFVERVWQWKEQSGSAIGNQSRRLGASIDWSRERFTMDEGLSAAVRKVFVEWARAGLIYRGKRLVHWDPVLQTAVSDLEVNNEERDGFLWSILYPFSDPKLRGPDGRPGLVVATTRPETMLGDVAVAVHPEDERYAHLVGKTLILPLTDREIPIIADDYVDREFGTGCVKITPAHDFNDYAIGQRHGLQMLGVLTLDAKIRTLADRYDASESVRVTHSTDIGIPVAYHGLDRYVARKQIVADLEALVLLVATTPHKLQVPVSQRSGAVIEPMLTDQWFVDLTSTELPSGRMRPPGGPGGKTQITEPALEAVRSGAIRFVPENWSSTYTQWLENIQDWCISRQLWWGHRIPAWYDRHERYYVAETPFEAHQQWLDANDNGGIVGLAGLQPDDTNEEIEQKLLRAGWPERLKQDNDVLDTWFSSALWPFSTMGWPQTDGPVVIDGKPVADWRSDQQFLPSAVLVTGFDIIFFWVARMVMATTYFVGRNADGTYTPERQALADRVPFREVYINAIVRDAEGQKMSKSKGNTIDPLDLIDGIGLEDLVQKSTTSLLIPQVRAKVEKRIRKDYPDGIKAVGTDALRFTFAALATHGRTINFDLKRAEGYRNFCNKLWNAARFVLMHTEGFSAAGEPTRVTLAEKWIHQRFWWTMELVTREFRNYRFDLVAHHLYQFVWNDYCDWFVELAKLTLNGDDEAATRSTRHTLLYILEGILRALHPITPFVTEEIWQEVAPRLGLTQPSILARPYPDVQEPSAEMGAAEYAEAQARIMATAVTLETSRITLLIDAVERLRSIRSQFGLAPSRQVPLLIEGRLIDPKLFSDIEPMLRALCRIESIRHLDADAPVPAAASASFQGAKLLIPLAGLIDLDAERARVARELKRVESEIAKCEAKLGSATFVANAPTAVVEQERQRLDKWRDDHAKLGAQAVRLAAPIVS</sequence>
<dbReference type="EMBL" id="MWQO01000062">
    <property type="protein sequence ID" value="THD07315.1"/>
    <property type="molecule type" value="Genomic_DNA"/>
</dbReference>
<dbReference type="EC" id="6.1.1.9" evidence="12"/>
<comment type="similarity">
    <text evidence="11 12">Belongs to the class-I aminoacyl-tRNA synthetase family. ValS type 1 subfamily.</text>
</comment>
<keyword evidence="4 12" id="KW-0436">Ligase</keyword>
<evidence type="ECO:0000256" key="11">
    <source>
        <dbReference type="ARBA" id="ARBA00060830"/>
    </source>
</evidence>
<comment type="function">
    <text evidence="12">Catalyzes the attachment of valine to tRNA(Val). As ValRS can inadvertently accommodate and process structurally similar amino acids such as threonine, to avoid such errors, it has a 'posttransfer' editing activity that hydrolyzes mischarged Thr-tRNA(Val) in a tRNA-dependent manner.</text>
</comment>
<reference evidence="16 17" key="1">
    <citation type="submission" date="2017-02" db="EMBL/GenBank/DDBJ databases">
        <title>Whole genome sequencing of Metallibacterium scheffleri DSM 24874 (T).</title>
        <authorList>
            <person name="Kumar S."/>
            <person name="Patil P."/>
            <person name="Patil P.B."/>
        </authorList>
    </citation>
    <scope>NUCLEOTIDE SEQUENCE [LARGE SCALE GENOMIC DNA]</scope>
    <source>
        <strain evidence="16 17">DSM 24874</strain>
    </source>
</reference>
<keyword evidence="5 12" id="KW-0547">Nucleotide-binding</keyword>
<dbReference type="PROSITE" id="PS00178">
    <property type="entry name" value="AA_TRNA_LIGASE_I"/>
    <property type="match status" value="1"/>
</dbReference>
<dbReference type="CDD" id="cd07962">
    <property type="entry name" value="Anticodon_Ia_Val"/>
    <property type="match status" value="1"/>
</dbReference>
<dbReference type="PRINTS" id="PR00986">
    <property type="entry name" value="TRNASYNTHVAL"/>
</dbReference>
<dbReference type="Pfam" id="PF10458">
    <property type="entry name" value="Val_tRNA-synt_C"/>
    <property type="match status" value="1"/>
</dbReference>
<dbReference type="Proteomes" id="UP000307749">
    <property type="component" value="Unassembled WGS sequence"/>
</dbReference>
<dbReference type="Gene3D" id="3.90.740.10">
    <property type="entry name" value="Valyl/Leucyl/Isoleucyl-tRNA synthetase, editing domain"/>
    <property type="match status" value="1"/>
</dbReference>
<proteinExistence type="inferred from homology"/>
<evidence type="ECO:0000259" key="13">
    <source>
        <dbReference type="Pfam" id="PF00133"/>
    </source>
</evidence>
<comment type="catalytic activity">
    <reaction evidence="10 12">
        <text>tRNA(Val) + L-valine + ATP = L-valyl-tRNA(Val) + AMP + diphosphate</text>
        <dbReference type="Rhea" id="RHEA:10704"/>
        <dbReference type="Rhea" id="RHEA-COMP:9672"/>
        <dbReference type="Rhea" id="RHEA-COMP:9708"/>
        <dbReference type="ChEBI" id="CHEBI:30616"/>
        <dbReference type="ChEBI" id="CHEBI:33019"/>
        <dbReference type="ChEBI" id="CHEBI:57762"/>
        <dbReference type="ChEBI" id="CHEBI:78442"/>
        <dbReference type="ChEBI" id="CHEBI:78537"/>
        <dbReference type="ChEBI" id="CHEBI:456215"/>
        <dbReference type="EC" id="6.1.1.9"/>
    </reaction>
</comment>
<dbReference type="InterPro" id="IPR014729">
    <property type="entry name" value="Rossmann-like_a/b/a_fold"/>
</dbReference>
<accession>A0A4S3KFE0</accession>
<dbReference type="GO" id="GO:0004832">
    <property type="term" value="F:valine-tRNA ligase activity"/>
    <property type="evidence" value="ECO:0007669"/>
    <property type="project" value="UniProtKB-UniRule"/>
</dbReference>
<evidence type="ECO:0000256" key="6">
    <source>
        <dbReference type="ARBA" id="ARBA00022840"/>
    </source>
</evidence>
<evidence type="ECO:0000256" key="7">
    <source>
        <dbReference type="ARBA" id="ARBA00022917"/>
    </source>
</evidence>
<dbReference type="Gene3D" id="3.40.50.620">
    <property type="entry name" value="HUPs"/>
    <property type="match status" value="2"/>
</dbReference>
<evidence type="ECO:0000256" key="9">
    <source>
        <dbReference type="ARBA" id="ARBA00023146"/>
    </source>
</evidence>
<dbReference type="InterPro" id="IPR001412">
    <property type="entry name" value="aa-tRNA-synth_I_CS"/>
</dbReference>
<dbReference type="PANTHER" id="PTHR11946">
    <property type="entry name" value="VALYL-TRNA SYNTHETASES"/>
    <property type="match status" value="1"/>
</dbReference>
<dbReference type="STRING" id="993689.GCA_002077135_01842"/>
<dbReference type="SUPFAM" id="SSF47323">
    <property type="entry name" value="Anticodon-binding domain of a subclass of class I aminoacyl-tRNA synthetases"/>
    <property type="match status" value="1"/>
</dbReference>
<dbReference type="InterPro" id="IPR009008">
    <property type="entry name" value="Val/Leu/Ile-tRNA-synth_edit"/>
</dbReference>
<comment type="domain">
    <text evidence="12">The C-terminal coiled-coil domain is crucial for aminoacylation activity.</text>
</comment>
<dbReference type="InterPro" id="IPR033705">
    <property type="entry name" value="Anticodon_Ia_Val"/>
</dbReference>
<dbReference type="GO" id="GO:0005829">
    <property type="term" value="C:cytosol"/>
    <property type="evidence" value="ECO:0007669"/>
    <property type="project" value="TreeGrafter"/>
</dbReference>
<comment type="subcellular location">
    <subcellularLocation>
        <location evidence="1 12">Cytoplasm</location>
    </subcellularLocation>
</comment>
<protein>
    <recommendedName>
        <fullName evidence="12">Valine--tRNA ligase</fullName>
        <ecNumber evidence="12">6.1.1.9</ecNumber>
    </recommendedName>
    <alternativeName>
        <fullName evidence="12">Valyl-tRNA synthetase</fullName>
        <shortName evidence="12">ValRS</shortName>
    </alternativeName>
</protein>
<keyword evidence="7 12" id="KW-0648">Protein biosynthesis</keyword>
<dbReference type="InterPro" id="IPR019499">
    <property type="entry name" value="Val-tRNA_synth_tRNA-bd"/>
</dbReference>
<dbReference type="AlphaFoldDB" id="A0A4S3KFE0"/>
<dbReference type="Gene3D" id="1.10.730.10">
    <property type="entry name" value="Isoleucyl-tRNA Synthetase, Domain 1"/>
    <property type="match status" value="1"/>
</dbReference>
<feature type="short sequence motif" description="'KMSKS' region" evidence="12">
    <location>
        <begin position="627"/>
        <end position="631"/>
    </location>
</feature>
<keyword evidence="9 12" id="KW-0030">Aminoacyl-tRNA synthetase</keyword>
<keyword evidence="6 12" id="KW-0067">ATP-binding</keyword>
<dbReference type="Pfam" id="PF08264">
    <property type="entry name" value="Anticodon_1"/>
    <property type="match status" value="1"/>
</dbReference>
<evidence type="ECO:0000256" key="5">
    <source>
        <dbReference type="ARBA" id="ARBA00022741"/>
    </source>
</evidence>
<dbReference type="GO" id="GO:0006438">
    <property type="term" value="P:valyl-tRNA aminoacylation"/>
    <property type="evidence" value="ECO:0007669"/>
    <property type="project" value="UniProtKB-UniRule"/>
</dbReference>
<feature type="domain" description="Methionyl/Valyl/Leucyl/Isoleucyl-tRNA synthetase anticodon-binding" evidence="14">
    <location>
        <begin position="745"/>
        <end position="912"/>
    </location>
</feature>
<evidence type="ECO:0000313" key="17">
    <source>
        <dbReference type="Proteomes" id="UP000307749"/>
    </source>
</evidence>
<dbReference type="GO" id="GO:0005524">
    <property type="term" value="F:ATP binding"/>
    <property type="evidence" value="ECO:0007669"/>
    <property type="project" value="UniProtKB-UniRule"/>
</dbReference>
<organism evidence="16 17">
    <name type="scientific">Metallibacterium scheffleri</name>
    <dbReference type="NCBI Taxonomy" id="993689"/>
    <lineage>
        <taxon>Bacteria</taxon>
        <taxon>Pseudomonadati</taxon>
        <taxon>Pseudomonadota</taxon>
        <taxon>Gammaproteobacteria</taxon>
        <taxon>Lysobacterales</taxon>
        <taxon>Rhodanobacteraceae</taxon>
        <taxon>Metallibacterium</taxon>
    </lineage>
</organism>
<evidence type="ECO:0000259" key="15">
    <source>
        <dbReference type="Pfam" id="PF10458"/>
    </source>
</evidence>
<gene>
    <name evidence="12" type="primary">valS</name>
    <name evidence="16" type="ORF">B1806_15170</name>
</gene>
<evidence type="ECO:0000259" key="14">
    <source>
        <dbReference type="Pfam" id="PF08264"/>
    </source>
</evidence>
<feature type="coiled-coil region" evidence="12">
    <location>
        <begin position="970"/>
        <end position="1032"/>
    </location>
</feature>
<dbReference type="FunFam" id="1.10.287.380:FF:000001">
    <property type="entry name" value="Valine--tRNA ligase"/>
    <property type="match status" value="1"/>
</dbReference>
<dbReference type="InterPro" id="IPR010978">
    <property type="entry name" value="tRNA-bd_arm"/>
</dbReference>
<keyword evidence="8 12" id="KW-0175">Coiled coil</keyword>
<feature type="binding site" evidence="12">
    <location>
        <position position="630"/>
    </location>
    <ligand>
        <name>ATP</name>
        <dbReference type="ChEBI" id="CHEBI:30616"/>
    </ligand>
</feature>
<dbReference type="NCBIfam" id="NF004349">
    <property type="entry name" value="PRK05729.1"/>
    <property type="match status" value="1"/>
</dbReference>
<keyword evidence="3 12" id="KW-0963">Cytoplasm</keyword>
<dbReference type="InterPro" id="IPR037118">
    <property type="entry name" value="Val-tRNA_synth_C_sf"/>
</dbReference>
<dbReference type="SUPFAM" id="SSF46589">
    <property type="entry name" value="tRNA-binding arm"/>
    <property type="match status" value="1"/>
</dbReference>
<dbReference type="SUPFAM" id="SSF52374">
    <property type="entry name" value="Nucleotidylyl transferase"/>
    <property type="match status" value="1"/>
</dbReference>